<dbReference type="HOGENOM" id="CLU_2577744_0_0_1"/>
<reference evidence="2" key="1">
    <citation type="submission" date="2015-04" db="UniProtKB">
        <authorList>
            <consortium name="EnsemblPlants"/>
        </authorList>
    </citation>
    <scope>IDENTIFICATION</scope>
</reference>
<protein>
    <submittedName>
        <fullName evidence="2">Uncharacterized protein</fullName>
    </submittedName>
</protein>
<reference evidence="2" key="2">
    <citation type="submission" date="2018-05" db="EMBL/GenBank/DDBJ databases">
        <title>OgluRS3 (Oryza glumaepatula Reference Sequence Version 3).</title>
        <authorList>
            <person name="Zhang J."/>
            <person name="Kudrna D."/>
            <person name="Lee S."/>
            <person name="Talag J."/>
            <person name="Welchert J."/>
            <person name="Wing R.A."/>
        </authorList>
    </citation>
    <scope>NUCLEOTIDE SEQUENCE [LARGE SCALE GENOMIC DNA]</scope>
</reference>
<dbReference type="EnsemblPlants" id="OGLUM05G12500.1">
    <property type="protein sequence ID" value="OGLUM05G12500.1"/>
    <property type="gene ID" value="OGLUM05G12500"/>
</dbReference>
<evidence type="ECO:0000313" key="3">
    <source>
        <dbReference type="Proteomes" id="UP000026961"/>
    </source>
</evidence>
<feature type="region of interest" description="Disordered" evidence="1">
    <location>
        <begin position="1"/>
        <end position="41"/>
    </location>
</feature>
<name>A0A0D9ZXF9_9ORYZ</name>
<evidence type="ECO:0000256" key="1">
    <source>
        <dbReference type="SAM" id="MobiDB-lite"/>
    </source>
</evidence>
<dbReference type="Proteomes" id="UP000026961">
    <property type="component" value="Chromosome 5"/>
</dbReference>
<evidence type="ECO:0000313" key="2">
    <source>
        <dbReference type="EnsemblPlants" id="OGLUM05G12500.1"/>
    </source>
</evidence>
<proteinExistence type="predicted"/>
<accession>A0A0D9ZXF9</accession>
<dbReference type="Gramene" id="OGLUM05G12500.1">
    <property type="protein sequence ID" value="OGLUM05G12500.1"/>
    <property type="gene ID" value="OGLUM05G12500"/>
</dbReference>
<sequence length="81" mass="8416">MTETRQASVRLDAAASERRVGGDRNQPSGEAGEDDDGELKSRRLAQGVVSLTLGAALPAHGVLSDLPTAPSHLHLNEGKAC</sequence>
<dbReference type="AlphaFoldDB" id="A0A0D9ZXF9"/>
<organism evidence="2">
    <name type="scientific">Oryza glumipatula</name>
    <dbReference type="NCBI Taxonomy" id="40148"/>
    <lineage>
        <taxon>Eukaryota</taxon>
        <taxon>Viridiplantae</taxon>
        <taxon>Streptophyta</taxon>
        <taxon>Embryophyta</taxon>
        <taxon>Tracheophyta</taxon>
        <taxon>Spermatophyta</taxon>
        <taxon>Magnoliopsida</taxon>
        <taxon>Liliopsida</taxon>
        <taxon>Poales</taxon>
        <taxon>Poaceae</taxon>
        <taxon>BOP clade</taxon>
        <taxon>Oryzoideae</taxon>
        <taxon>Oryzeae</taxon>
        <taxon>Oryzinae</taxon>
        <taxon>Oryza</taxon>
    </lineage>
</organism>
<keyword evidence="3" id="KW-1185">Reference proteome</keyword>